<feature type="domain" description="Helicase C-terminal" evidence="14">
    <location>
        <begin position="219"/>
        <end position="397"/>
    </location>
</feature>
<proteinExistence type="inferred from homology"/>
<protein>
    <recommendedName>
        <fullName evidence="11">ATP-dependent DNA helicase RecQ</fullName>
        <ecNumber evidence="10">5.6.2.4</ecNumber>
    </recommendedName>
    <alternativeName>
        <fullName evidence="12">DNA 3'-5' helicase RecQ</fullName>
    </alternativeName>
</protein>
<dbReference type="InterPro" id="IPR032284">
    <property type="entry name" value="RecQ_Zn-bd"/>
</dbReference>
<dbReference type="PANTHER" id="PTHR13710">
    <property type="entry name" value="DNA HELICASE RECQ FAMILY MEMBER"/>
    <property type="match status" value="1"/>
</dbReference>
<feature type="domain" description="Helicase ATP-binding" evidence="13">
    <location>
        <begin position="41"/>
        <end position="209"/>
    </location>
</feature>
<sequence>MSTSDAIHLSDTSTLNDANLHQLLQQQFGFEQFRSGQLAAIKTILSGHSALAIFPTGSGKSLCYQFCAQQLPNLTLVISPLLALMKDQLAFLASKGIAAASIDSSLTYEQTQQVMRDVRDNRTRILMVSVERFKNERFRQFLHSVAISLLVVDEAHCISEWGHNFRPDYLKIPQFCAAFSIPQTLLLTATATEQVKHDMALRFELSPQQIIQTGFYRPNLDLSVVAVSQQDKNNHLAHYVKHFTAANHCGAGIVYVTLQQTAEEVAQYLVSQGVNARAYHAGMEQDDRQDIQQQFMDNHVQVIVATIAFGMGIDKSDIRFVMHYDLPKSIENYSQEIGRAGRDGNVSHCITLANLDGLNTVENFVYGDTPEPESIANLLDIIASETDQGRWEVQELSLSTACNIRTLPLKTLFVQLELMDVIKPSFAYFADFKYRFIEDKQAILNRFNAERQAFLNQVFEHTQFKKIWGQLDFDSLYQQYGCERQRVVAALEYLADQNLIILETKKITQVYSVKQQALSSESQRLQLTQQLAQYFGGNEHKEIVRIGKLVAFFELDTCLSAALAQYFDDQAAPKTCGHCSVCRGEIAVLSKQTLAPLPDTANVAAMLTPLHQVAQAKSLPTVTIATQAKFLAGMVMPRFSRMKVKQLDGFGRFSAYRYQDILDAVKKVNS</sequence>
<dbReference type="Pfam" id="PF00271">
    <property type="entry name" value="Helicase_C"/>
    <property type="match status" value="1"/>
</dbReference>
<evidence type="ECO:0000256" key="1">
    <source>
        <dbReference type="ARBA" id="ARBA00005446"/>
    </source>
</evidence>
<evidence type="ECO:0000256" key="12">
    <source>
        <dbReference type="ARBA" id="ARBA00044550"/>
    </source>
</evidence>
<dbReference type="RefSeq" id="WP_188953172.1">
    <property type="nucleotide sequence ID" value="NZ_BMQW01000001.1"/>
</dbReference>
<name>A0ABQ2QEZ7_9GAMM</name>
<keyword evidence="2" id="KW-0479">Metal-binding</keyword>
<dbReference type="InterPro" id="IPR002464">
    <property type="entry name" value="DNA/RNA_helicase_DEAH_CS"/>
</dbReference>
<evidence type="ECO:0000256" key="11">
    <source>
        <dbReference type="ARBA" id="ARBA00044535"/>
    </source>
</evidence>
<dbReference type="Pfam" id="PF00270">
    <property type="entry name" value="DEAD"/>
    <property type="match status" value="1"/>
</dbReference>
<keyword evidence="8" id="KW-0413">Isomerase</keyword>
<keyword evidence="5 15" id="KW-0347">Helicase</keyword>
<evidence type="ECO:0000256" key="7">
    <source>
        <dbReference type="ARBA" id="ARBA00023125"/>
    </source>
</evidence>
<comment type="caution">
    <text evidence="15">The sequence shown here is derived from an EMBL/GenBank/DDBJ whole genome shotgun (WGS) entry which is preliminary data.</text>
</comment>
<reference evidence="16" key="1">
    <citation type="journal article" date="2019" name="Int. J. Syst. Evol. Microbiol.">
        <title>The Global Catalogue of Microorganisms (GCM) 10K type strain sequencing project: providing services to taxonomists for standard genome sequencing and annotation.</title>
        <authorList>
            <consortium name="The Broad Institute Genomics Platform"/>
            <consortium name="The Broad Institute Genome Sequencing Center for Infectious Disease"/>
            <person name="Wu L."/>
            <person name="Ma J."/>
        </authorList>
    </citation>
    <scope>NUCLEOTIDE SEQUENCE [LARGE SCALE GENOMIC DNA]</scope>
    <source>
        <strain evidence="16">JCM 32305</strain>
    </source>
</reference>
<dbReference type="EC" id="5.6.2.4" evidence="10"/>
<keyword evidence="16" id="KW-1185">Reference proteome</keyword>
<keyword evidence="3" id="KW-0547">Nucleotide-binding</keyword>
<organism evidence="15 16">
    <name type="scientific">Shewanella ulleungensis</name>
    <dbReference type="NCBI Taxonomy" id="2282699"/>
    <lineage>
        <taxon>Bacteria</taxon>
        <taxon>Pseudomonadati</taxon>
        <taxon>Pseudomonadota</taxon>
        <taxon>Gammaproteobacteria</taxon>
        <taxon>Alteromonadales</taxon>
        <taxon>Shewanellaceae</taxon>
        <taxon>Shewanella</taxon>
    </lineage>
</organism>
<dbReference type="EMBL" id="BMQW01000001">
    <property type="protein sequence ID" value="GGP76378.1"/>
    <property type="molecule type" value="Genomic_DNA"/>
</dbReference>
<dbReference type="Proteomes" id="UP000654004">
    <property type="component" value="Unassembled WGS sequence"/>
</dbReference>
<evidence type="ECO:0000256" key="8">
    <source>
        <dbReference type="ARBA" id="ARBA00023235"/>
    </source>
</evidence>
<evidence type="ECO:0000259" key="13">
    <source>
        <dbReference type="PROSITE" id="PS51192"/>
    </source>
</evidence>
<dbReference type="InterPro" id="IPR001650">
    <property type="entry name" value="Helicase_C-like"/>
</dbReference>
<dbReference type="InterPro" id="IPR036388">
    <property type="entry name" value="WH-like_DNA-bd_sf"/>
</dbReference>
<dbReference type="PROSITE" id="PS51192">
    <property type="entry name" value="HELICASE_ATP_BIND_1"/>
    <property type="match status" value="1"/>
</dbReference>
<evidence type="ECO:0000256" key="2">
    <source>
        <dbReference type="ARBA" id="ARBA00022723"/>
    </source>
</evidence>
<evidence type="ECO:0000256" key="3">
    <source>
        <dbReference type="ARBA" id="ARBA00022741"/>
    </source>
</evidence>
<dbReference type="InterPro" id="IPR014001">
    <property type="entry name" value="Helicase_ATP-bd"/>
</dbReference>
<evidence type="ECO:0000313" key="15">
    <source>
        <dbReference type="EMBL" id="GGP76378.1"/>
    </source>
</evidence>
<keyword evidence="4" id="KW-0378">Hydrolase</keyword>
<dbReference type="Gene3D" id="1.10.10.10">
    <property type="entry name" value="Winged helix-like DNA-binding domain superfamily/Winged helix DNA-binding domain"/>
    <property type="match status" value="1"/>
</dbReference>
<evidence type="ECO:0000313" key="16">
    <source>
        <dbReference type="Proteomes" id="UP000654004"/>
    </source>
</evidence>
<accession>A0ABQ2QEZ7</accession>
<dbReference type="PANTHER" id="PTHR13710:SF105">
    <property type="entry name" value="ATP-DEPENDENT DNA HELICASE Q1"/>
    <property type="match status" value="1"/>
</dbReference>
<evidence type="ECO:0000256" key="10">
    <source>
        <dbReference type="ARBA" id="ARBA00034808"/>
    </source>
</evidence>
<dbReference type="SMART" id="SM00490">
    <property type="entry name" value="HELICc"/>
    <property type="match status" value="1"/>
</dbReference>
<dbReference type="InterPro" id="IPR004589">
    <property type="entry name" value="DNA_helicase_ATP-dep_RecQ"/>
</dbReference>
<dbReference type="InterPro" id="IPR011545">
    <property type="entry name" value="DEAD/DEAH_box_helicase_dom"/>
</dbReference>
<evidence type="ECO:0000256" key="5">
    <source>
        <dbReference type="ARBA" id="ARBA00022806"/>
    </source>
</evidence>
<dbReference type="SMART" id="SM00487">
    <property type="entry name" value="DEXDc"/>
    <property type="match status" value="1"/>
</dbReference>
<dbReference type="NCBIfam" id="TIGR00614">
    <property type="entry name" value="recQ_fam"/>
    <property type="match status" value="1"/>
</dbReference>
<dbReference type="InterPro" id="IPR027417">
    <property type="entry name" value="P-loop_NTPase"/>
</dbReference>
<dbReference type="SUPFAM" id="SSF52540">
    <property type="entry name" value="P-loop containing nucleoside triphosphate hydrolases"/>
    <property type="match status" value="1"/>
</dbReference>
<dbReference type="PROSITE" id="PS51194">
    <property type="entry name" value="HELICASE_CTER"/>
    <property type="match status" value="1"/>
</dbReference>
<keyword evidence="7" id="KW-0238">DNA-binding</keyword>
<evidence type="ECO:0000256" key="9">
    <source>
        <dbReference type="ARBA" id="ARBA00034617"/>
    </source>
</evidence>
<dbReference type="Pfam" id="PF16124">
    <property type="entry name" value="RecQ_Zn_bind"/>
    <property type="match status" value="1"/>
</dbReference>
<evidence type="ECO:0000256" key="4">
    <source>
        <dbReference type="ARBA" id="ARBA00022801"/>
    </source>
</evidence>
<gene>
    <name evidence="15" type="ORF">GCM10009410_05990</name>
</gene>
<evidence type="ECO:0000259" key="14">
    <source>
        <dbReference type="PROSITE" id="PS51194"/>
    </source>
</evidence>
<evidence type="ECO:0000256" key="6">
    <source>
        <dbReference type="ARBA" id="ARBA00022840"/>
    </source>
</evidence>
<keyword evidence="6" id="KW-0067">ATP-binding</keyword>
<dbReference type="PROSITE" id="PS00690">
    <property type="entry name" value="DEAH_ATP_HELICASE"/>
    <property type="match status" value="1"/>
</dbReference>
<dbReference type="Gene3D" id="3.40.50.300">
    <property type="entry name" value="P-loop containing nucleotide triphosphate hydrolases"/>
    <property type="match status" value="2"/>
</dbReference>
<comment type="similarity">
    <text evidence="1">Belongs to the helicase family. RecQ subfamily.</text>
</comment>
<comment type="catalytic activity">
    <reaction evidence="9">
        <text>Couples ATP hydrolysis with the unwinding of duplex DNA by translocating in the 3'-5' direction.</text>
        <dbReference type="EC" id="5.6.2.4"/>
    </reaction>
</comment>
<dbReference type="GO" id="GO:0004386">
    <property type="term" value="F:helicase activity"/>
    <property type="evidence" value="ECO:0007669"/>
    <property type="project" value="UniProtKB-KW"/>
</dbReference>